<evidence type="ECO:0000313" key="9">
    <source>
        <dbReference type="Proteomes" id="UP000500767"/>
    </source>
</evidence>
<dbReference type="Proteomes" id="UP000500767">
    <property type="component" value="Chromosome"/>
</dbReference>
<gene>
    <name evidence="8" type="ORF">HN018_14875</name>
</gene>
<evidence type="ECO:0000256" key="7">
    <source>
        <dbReference type="SAM" id="Phobius"/>
    </source>
</evidence>
<comment type="subcellular location">
    <subcellularLocation>
        <location evidence="1">Cell membrane</location>
        <topology evidence="1">Multi-pass membrane protein</topology>
    </subcellularLocation>
</comment>
<name>A0A6M8HSG4_9PROT</name>
<feature type="transmembrane region" description="Helical" evidence="7">
    <location>
        <begin position="53"/>
        <end position="73"/>
    </location>
</feature>
<dbReference type="Gene3D" id="1.20.1250.20">
    <property type="entry name" value="MFS general substrate transporter like domains"/>
    <property type="match status" value="1"/>
</dbReference>
<dbReference type="InterPro" id="IPR036259">
    <property type="entry name" value="MFS_trans_sf"/>
</dbReference>
<evidence type="ECO:0000256" key="3">
    <source>
        <dbReference type="ARBA" id="ARBA00022475"/>
    </source>
</evidence>
<dbReference type="SUPFAM" id="SSF103473">
    <property type="entry name" value="MFS general substrate transporter"/>
    <property type="match status" value="1"/>
</dbReference>
<evidence type="ECO:0000313" key="8">
    <source>
        <dbReference type="EMBL" id="QKE91157.1"/>
    </source>
</evidence>
<accession>A0A6M8HSG4</accession>
<protein>
    <submittedName>
        <fullName evidence="8">MFS transporter</fullName>
    </submittedName>
</protein>
<keyword evidence="6 7" id="KW-0472">Membrane</keyword>
<dbReference type="InterPro" id="IPR010290">
    <property type="entry name" value="TM_effector"/>
</dbReference>
<dbReference type="Pfam" id="PF05977">
    <property type="entry name" value="MFS_3"/>
    <property type="match status" value="1"/>
</dbReference>
<keyword evidence="3" id="KW-1003">Cell membrane</keyword>
<feature type="transmembrane region" description="Helical" evidence="7">
    <location>
        <begin position="291"/>
        <end position="308"/>
    </location>
</feature>
<reference evidence="8 9" key="1">
    <citation type="journal article" date="2014" name="World J. Microbiol. Biotechnol.">
        <title>Biodiversity and physiological characteristics of Antarctic and Arctic lichens-associated bacteria.</title>
        <authorList>
            <person name="Lee Y.M."/>
            <person name="Kim E.H."/>
            <person name="Lee H.K."/>
            <person name="Hong S.G."/>
        </authorList>
    </citation>
    <scope>NUCLEOTIDE SEQUENCE [LARGE SCALE GENOMIC DNA]</scope>
    <source>
        <strain evidence="8 9">PAMC 26569</strain>
    </source>
</reference>
<feature type="transmembrane region" description="Helical" evidence="7">
    <location>
        <begin position="178"/>
        <end position="196"/>
    </location>
</feature>
<organism evidence="8 9">
    <name type="scientific">Lichenicola cladoniae</name>
    <dbReference type="NCBI Taxonomy" id="1484109"/>
    <lineage>
        <taxon>Bacteria</taxon>
        <taxon>Pseudomonadati</taxon>
        <taxon>Pseudomonadota</taxon>
        <taxon>Alphaproteobacteria</taxon>
        <taxon>Acetobacterales</taxon>
        <taxon>Acetobacteraceae</taxon>
        <taxon>Lichenicola</taxon>
    </lineage>
</organism>
<dbReference type="KEGG" id="lck:HN018_14875"/>
<feature type="transmembrane region" description="Helical" evidence="7">
    <location>
        <begin position="257"/>
        <end position="279"/>
    </location>
</feature>
<keyword evidence="2" id="KW-0813">Transport</keyword>
<dbReference type="GO" id="GO:0005886">
    <property type="term" value="C:plasma membrane"/>
    <property type="evidence" value="ECO:0007669"/>
    <property type="project" value="UniProtKB-SubCell"/>
</dbReference>
<dbReference type="CDD" id="cd06173">
    <property type="entry name" value="MFS_MefA_like"/>
    <property type="match status" value="1"/>
</dbReference>
<keyword evidence="4 7" id="KW-0812">Transmembrane</keyword>
<dbReference type="PANTHER" id="PTHR23513:SF9">
    <property type="entry name" value="ENTEROBACTIN EXPORTER ENTS"/>
    <property type="match status" value="1"/>
</dbReference>
<keyword evidence="5 7" id="KW-1133">Transmembrane helix</keyword>
<feature type="transmembrane region" description="Helical" evidence="7">
    <location>
        <begin position="381"/>
        <end position="399"/>
    </location>
</feature>
<dbReference type="AlphaFoldDB" id="A0A6M8HSG4"/>
<evidence type="ECO:0000256" key="4">
    <source>
        <dbReference type="ARBA" id="ARBA00022692"/>
    </source>
</evidence>
<evidence type="ECO:0000256" key="1">
    <source>
        <dbReference type="ARBA" id="ARBA00004651"/>
    </source>
</evidence>
<keyword evidence="9" id="KW-1185">Reference proteome</keyword>
<dbReference type="EMBL" id="CP053708">
    <property type="protein sequence ID" value="QKE91157.1"/>
    <property type="molecule type" value="Genomic_DNA"/>
</dbReference>
<evidence type="ECO:0000256" key="6">
    <source>
        <dbReference type="ARBA" id="ARBA00023136"/>
    </source>
</evidence>
<dbReference type="PANTHER" id="PTHR23513">
    <property type="entry name" value="INTEGRAL MEMBRANE EFFLUX PROTEIN-RELATED"/>
    <property type="match status" value="1"/>
</dbReference>
<dbReference type="RefSeq" id="WP_171833321.1">
    <property type="nucleotide sequence ID" value="NZ_CP053708.1"/>
</dbReference>
<evidence type="ECO:0000256" key="5">
    <source>
        <dbReference type="ARBA" id="ARBA00022989"/>
    </source>
</evidence>
<evidence type="ECO:0000256" key="2">
    <source>
        <dbReference type="ARBA" id="ARBA00022448"/>
    </source>
</evidence>
<feature type="transmembrane region" description="Helical" evidence="7">
    <location>
        <begin position="226"/>
        <end position="251"/>
    </location>
</feature>
<proteinExistence type="predicted"/>
<sequence>MIEPDVSAGADRALLHHPGLIAFLSCRTLSSLGFQIQAVAIGWQAYSITHRPMTLGLIGLAQFMPMLALVFVSGQVADRFDRRRVAMACQALEALCGLGLAWGTFRHLLTPGMIYGIVALFGAAKAFEGPSLQAMLPSLVPAQVFPKAAALNSSLFQMATIVGPSAGGLLYMAGAGKAYLACTAMFVLAAFGMSLVRLESPPRPRGPVTLASVFGGLAFIRSRPQLLGAISLDLFAVLLGGATALLPVYALDILHGSPFWLGVLRGSPAIGALMVSLLLARRPIRRHAGMLMFVAVFVFGLATIVFGISRWLPLSILSMAILGAADVVSVLVRSTLVQIGTPEDMRGRVSAVNLLFIVTSNQLGEFESGSVAALLGTTEAVVVGGVGTLVVAGLWMWWFPALRRLDRLT</sequence>